<sequence length="548" mass="61535">MILDFPPELIQLVLLHCTTPAFLQIAFTCRALYEIASSCREVLVSHLLRTPGPPLDVSSLSTSDIFPVLRSRAVKQLCDSQYNANCIILECGDTRPNVKASSFAVYGDDTLVLFTCRDQQNVVHIFRAQHGQVALLGRVRLPWIRPGSAEILKTAFDGHDLVYILYRFIPDVEEPSSSPEHIFVKQARDFGDNGQTVYLTCHSLQAPNEPVRVCAFPEHGRSEPSALAVADGGAFAISWCHPMLSTHSVVYYTIKVGSEYDVAPDIVGFFHTPRLLHKWLGGPLVTEMAFNDRSSQLLYSYPAKSLYASFQKIDRAGSPTLYENSNPVDFTDDLSLLFSIGVPFFGTHETNTQNGFEVCRWRYLSLGIATHREEKWTVACLLRSEATCRARTCGHQMNLERGRRLQDWTVMARLWGFRDATDSSLGCRVAASRLGTRIAVANWDVIYVWALQPGALIDGDPEAYYDPSWRSTSTGQIELQPIVLKLDAVCFQLRFTKIENELVAITDRGIMLWDLTPSGRGSKSRRLLDVRDTIAWSWWLVSLIFGVD</sequence>
<accession>A0A0U4YYW3</accession>
<dbReference type="AlphaFoldDB" id="A0A0U4YYW3"/>
<dbReference type="Proteomes" id="UP000054771">
    <property type="component" value="Unassembled WGS sequence"/>
</dbReference>
<dbReference type="EMBL" id="CDMC01000003">
    <property type="protein sequence ID" value="CEL02437.1"/>
    <property type="molecule type" value="Genomic_DNA"/>
</dbReference>
<evidence type="ECO:0000313" key="2">
    <source>
        <dbReference type="Proteomes" id="UP000054771"/>
    </source>
</evidence>
<evidence type="ECO:0000313" key="1">
    <source>
        <dbReference type="EMBL" id="CEL02437.1"/>
    </source>
</evidence>
<dbReference type="STRING" id="454130.A0A0U4YYW3"/>
<proteinExistence type="predicted"/>
<name>A0A0U4YYW3_ASPCI</name>
<keyword evidence="2" id="KW-1185">Reference proteome</keyword>
<dbReference type="OMA" id="CHWQYLA"/>
<organism evidence="1 2">
    <name type="scientific">Aspergillus calidoustus</name>
    <dbReference type="NCBI Taxonomy" id="454130"/>
    <lineage>
        <taxon>Eukaryota</taxon>
        <taxon>Fungi</taxon>
        <taxon>Dikarya</taxon>
        <taxon>Ascomycota</taxon>
        <taxon>Pezizomycotina</taxon>
        <taxon>Eurotiomycetes</taxon>
        <taxon>Eurotiomycetidae</taxon>
        <taxon>Eurotiales</taxon>
        <taxon>Aspergillaceae</taxon>
        <taxon>Aspergillus</taxon>
        <taxon>Aspergillus subgen. Nidulantes</taxon>
    </lineage>
</organism>
<reference evidence="2" key="1">
    <citation type="journal article" date="2016" name="Genome Announc.">
        <title>Draft genome sequences of fungus Aspergillus calidoustus.</title>
        <authorList>
            <person name="Horn F."/>
            <person name="Linde J."/>
            <person name="Mattern D.J."/>
            <person name="Walther G."/>
            <person name="Guthke R."/>
            <person name="Scherlach K."/>
            <person name="Martin K."/>
            <person name="Brakhage A.A."/>
            <person name="Petzke L."/>
            <person name="Valiante V."/>
        </authorList>
    </citation>
    <scope>NUCLEOTIDE SEQUENCE [LARGE SCALE GENOMIC DNA]</scope>
    <source>
        <strain evidence="2">SF006504</strain>
    </source>
</reference>
<dbReference type="OrthoDB" id="6058203at2759"/>
<gene>
    <name evidence="1" type="ORF">ASPCAL03607</name>
</gene>
<protein>
    <recommendedName>
        <fullName evidence="3">F-box domain-containing protein</fullName>
    </recommendedName>
</protein>
<dbReference type="CDD" id="cd09917">
    <property type="entry name" value="F-box_SF"/>
    <property type="match status" value="1"/>
</dbReference>
<evidence type="ECO:0008006" key="3">
    <source>
        <dbReference type="Google" id="ProtNLM"/>
    </source>
</evidence>